<name>A0A1S3TTN4_VIGRR</name>
<dbReference type="STRING" id="3916.A0A1S3TTN4"/>
<dbReference type="PANTHER" id="PTHR13191">
    <property type="entry name" value="RIBOSOMAL RNA PROCESSING PROTEIN 7-RELATED"/>
    <property type="match status" value="1"/>
</dbReference>
<dbReference type="RefSeq" id="XP_014497143.1">
    <property type="nucleotide sequence ID" value="XM_014641657.2"/>
</dbReference>
<feature type="compositionally biased region" description="Basic residues" evidence="3">
    <location>
        <begin position="114"/>
        <end position="123"/>
    </location>
</feature>
<accession>A0A1S3TTN4</accession>
<feature type="region of interest" description="Disordered" evidence="3">
    <location>
        <begin position="113"/>
        <end position="139"/>
    </location>
</feature>
<feature type="region of interest" description="Disordered" evidence="3">
    <location>
        <begin position="1"/>
        <end position="23"/>
    </location>
</feature>
<dbReference type="Pfam" id="PF12923">
    <property type="entry name" value="RRP7"/>
    <property type="match status" value="1"/>
</dbReference>
<dbReference type="GeneID" id="106758698"/>
<protein>
    <submittedName>
        <fullName evidence="6">Uncharacterized protein LOC106758698</fullName>
    </submittedName>
</protein>
<proteinExistence type="inferred from homology"/>
<dbReference type="InterPro" id="IPR024326">
    <property type="entry name" value="RRP7_C"/>
</dbReference>
<evidence type="ECO:0000256" key="3">
    <source>
        <dbReference type="SAM" id="MobiDB-lite"/>
    </source>
</evidence>
<reference evidence="6" key="2">
    <citation type="submission" date="2025-08" db="UniProtKB">
        <authorList>
            <consortium name="RefSeq"/>
        </authorList>
    </citation>
    <scope>IDENTIFICATION</scope>
    <source>
        <tissue evidence="6">Leaf</tissue>
    </source>
</reference>
<keyword evidence="2" id="KW-0175">Coiled coil</keyword>
<dbReference type="AlphaFoldDB" id="A0A1S3TTN4"/>
<feature type="compositionally biased region" description="Basic residues" evidence="3">
    <location>
        <begin position="54"/>
        <end position="71"/>
    </location>
</feature>
<sequence>MKVKKAKRVLHSGEKKKKRIREQNAEVEIHATMEGLEVDNEIHVSNAKMEKASINKKRKNKDKILVRKRKPKGEEVGFEEKSDGVVDNCHSSAEEIQDFGGHRDLDIGAVVKPCKSKKDKKKREKEVQNSQEKGEGYNNQKEVEVYTISSGDEDCSKGMKKWIVEYHQSRPGLEVLQHQIDDFITAHEEKLEEERKEKEALAADGGWTVVVHHKGRKKTTDSETGIAVGSVAQAAVENKMAKKKRKEVGLDFYRFQKREAQRNEIMTLQSKFEEDKKRLQQMRAARKFRPY</sequence>
<evidence type="ECO:0000256" key="2">
    <source>
        <dbReference type="SAM" id="Coils"/>
    </source>
</evidence>
<keyword evidence="5" id="KW-1185">Reference proteome</keyword>
<feature type="compositionally biased region" description="Basic residues" evidence="3">
    <location>
        <begin position="1"/>
        <end position="20"/>
    </location>
</feature>
<dbReference type="KEGG" id="vra:106758698"/>
<evidence type="ECO:0000313" key="6">
    <source>
        <dbReference type="RefSeq" id="XP_014497143.1"/>
    </source>
</evidence>
<reference evidence="5" key="1">
    <citation type="journal article" date="2014" name="Nat. Commun.">
        <title>Genome sequence of mungbean and insights into evolution within Vigna species.</title>
        <authorList>
            <person name="Kang Y.J."/>
            <person name="Kim S.K."/>
            <person name="Kim M.Y."/>
            <person name="Lestari P."/>
            <person name="Kim K.H."/>
            <person name="Ha B.K."/>
            <person name="Jun T.H."/>
            <person name="Hwang W.J."/>
            <person name="Lee T."/>
            <person name="Lee J."/>
            <person name="Shim S."/>
            <person name="Yoon M.Y."/>
            <person name="Jang Y.E."/>
            <person name="Han K.S."/>
            <person name="Taeprayoon P."/>
            <person name="Yoon N."/>
            <person name="Somta P."/>
            <person name="Tanya P."/>
            <person name="Kim K.S."/>
            <person name="Gwag J.G."/>
            <person name="Moon J.K."/>
            <person name="Lee Y.H."/>
            <person name="Park B.S."/>
            <person name="Bombarely A."/>
            <person name="Doyle J.J."/>
            <person name="Jackson S.A."/>
            <person name="Schafleitner R."/>
            <person name="Srinives P."/>
            <person name="Varshney R.K."/>
            <person name="Lee S.H."/>
        </authorList>
    </citation>
    <scope>NUCLEOTIDE SEQUENCE [LARGE SCALE GENOMIC DNA]</scope>
    <source>
        <strain evidence="5">cv. VC1973A</strain>
    </source>
</reference>
<dbReference type="Gene3D" id="6.10.250.1770">
    <property type="match status" value="1"/>
</dbReference>
<comment type="similarity">
    <text evidence="1">Belongs to the RRP7 family.</text>
</comment>
<dbReference type="Proteomes" id="UP000087766">
    <property type="component" value="Chromosome 4"/>
</dbReference>
<evidence type="ECO:0000259" key="4">
    <source>
        <dbReference type="Pfam" id="PF12923"/>
    </source>
</evidence>
<feature type="region of interest" description="Disordered" evidence="3">
    <location>
        <begin position="53"/>
        <end position="82"/>
    </location>
</feature>
<evidence type="ECO:0000256" key="1">
    <source>
        <dbReference type="ARBA" id="ARBA00006110"/>
    </source>
</evidence>
<dbReference type="PANTHER" id="PTHR13191:SF0">
    <property type="entry name" value="RIBOSOMAL RNA-PROCESSING PROTEIN 7 HOMOLOG A-RELATED"/>
    <property type="match status" value="1"/>
</dbReference>
<dbReference type="GO" id="GO:0032545">
    <property type="term" value="C:CURI complex"/>
    <property type="evidence" value="ECO:0007669"/>
    <property type="project" value="TreeGrafter"/>
</dbReference>
<dbReference type="InterPro" id="IPR040446">
    <property type="entry name" value="RRP7"/>
</dbReference>
<dbReference type="GO" id="GO:0034456">
    <property type="term" value="C:UTP-C complex"/>
    <property type="evidence" value="ECO:0007669"/>
    <property type="project" value="TreeGrafter"/>
</dbReference>
<organism evidence="5 6">
    <name type="scientific">Vigna radiata var. radiata</name>
    <name type="common">Mung bean</name>
    <name type="synonym">Phaseolus aureus</name>
    <dbReference type="NCBI Taxonomy" id="3916"/>
    <lineage>
        <taxon>Eukaryota</taxon>
        <taxon>Viridiplantae</taxon>
        <taxon>Streptophyta</taxon>
        <taxon>Embryophyta</taxon>
        <taxon>Tracheophyta</taxon>
        <taxon>Spermatophyta</taxon>
        <taxon>Magnoliopsida</taxon>
        <taxon>eudicotyledons</taxon>
        <taxon>Gunneridae</taxon>
        <taxon>Pentapetalae</taxon>
        <taxon>rosids</taxon>
        <taxon>fabids</taxon>
        <taxon>Fabales</taxon>
        <taxon>Fabaceae</taxon>
        <taxon>Papilionoideae</taxon>
        <taxon>50 kb inversion clade</taxon>
        <taxon>NPAAA clade</taxon>
        <taxon>indigoferoid/millettioid clade</taxon>
        <taxon>Phaseoleae</taxon>
        <taxon>Vigna</taxon>
    </lineage>
</organism>
<feature type="domain" description="Ribosomal RNA-processing protein 7 C-terminal" evidence="4">
    <location>
        <begin position="168"/>
        <end position="291"/>
    </location>
</feature>
<dbReference type="OrthoDB" id="5390at2759"/>
<feature type="coiled-coil region" evidence="2">
    <location>
        <begin position="258"/>
        <end position="285"/>
    </location>
</feature>
<dbReference type="CDD" id="cd12951">
    <property type="entry name" value="RRP7_Rrp7A"/>
    <property type="match status" value="1"/>
</dbReference>
<dbReference type="GO" id="GO:0006364">
    <property type="term" value="P:rRNA processing"/>
    <property type="evidence" value="ECO:0007669"/>
    <property type="project" value="TreeGrafter"/>
</dbReference>
<feature type="compositionally biased region" description="Basic and acidic residues" evidence="3">
    <location>
        <begin position="124"/>
        <end position="135"/>
    </location>
</feature>
<evidence type="ECO:0000313" key="5">
    <source>
        <dbReference type="Proteomes" id="UP000087766"/>
    </source>
</evidence>
<gene>
    <name evidence="6" type="primary">LOC106758698</name>
</gene>
<feature type="compositionally biased region" description="Basic and acidic residues" evidence="3">
    <location>
        <begin position="72"/>
        <end position="82"/>
    </location>
</feature>
<dbReference type="GO" id="GO:0000028">
    <property type="term" value="P:ribosomal small subunit assembly"/>
    <property type="evidence" value="ECO:0007669"/>
    <property type="project" value="TreeGrafter"/>
</dbReference>